<dbReference type="GO" id="GO:0046872">
    <property type="term" value="F:metal ion binding"/>
    <property type="evidence" value="ECO:0007669"/>
    <property type="project" value="UniProtKB-KW"/>
</dbReference>
<evidence type="ECO:0000256" key="7">
    <source>
        <dbReference type="ARBA" id="ARBA00022840"/>
    </source>
</evidence>
<dbReference type="EC" id="6.3.4.2" evidence="3"/>
<keyword evidence="18" id="KW-1185">Reference proteome</keyword>
<dbReference type="InterPro" id="IPR033828">
    <property type="entry name" value="GATase1_CTP_Synthase"/>
</dbReference>
<evidence type="ECO:0000313" key="18">
    <source>
        <dbReference type="Proteomes" id="UP000030066"/>
    </source>
</evidence>
<dbReference type="InterPro" id="IPR017926">
    <property type="entry name" value="GATASE"/>
</dbReference>
<dbReference type="InterPro" id="IPR027417">
    <property type="entry name" value="P-loop_NTPase"/>
</dbReference>
<keyword evidence="5" id="KW-0479">Metal-binding</keyword>
<dbReference type="PANTHER" id="PTHR11550">
    <property type="entry name" value="CTP SYNTHASE"/>
    <property type="match status" value="1"/>
</dbReference>
<evidence type="ECO:0000256" key="3">
    <source>
        <dbReference type="ARBA" id="ARBA00012291"/>
    </source>
</evidence>
<evidence type="ECO:0000313" key="17">
    <source>
        <dbReference type="EMBL" id="AIV03492.1"/>
    </source>
</evidence>
<dbReference type="InterPro" id="IPR017456">
    <property type="entry name" value="CTP_synthase_N"/>
</dbReference>
<dbReference type="SUPFAM" id="SSF52540">
    <property type="entry name" value="P-loop containing nucleoside triphosphate hydrolases"/>
    <property type="match status" value="1"/>
</dbReference>
<proteinExistence type="inferred from homology"/>
<evidence type="ECO:0000256" key="6">
    <source>
        <dbReference type="ARBA" id="ARBA00022741"/>
    </source>
</evidence>
<dbReference type="Pfam" id="PF00117">
    <property type="entry name" value="GATase"/>
    <property type="match status" value="1"/>
</dbReference>
<dbReference type="NCBIfam" id="TIGR00337">
    <property type="entry name" value="PyrG"/>
    <property type="match status" value="1"/>
</dbReference>
<dbReference type="FunFam" id="3.40.50.300:FF:000009">
    <property type="entry name" value="CTP synthase"/>
    <property type="match status" value="1"/>
</dbReference>
<sequence length="536" mass="61132">MKNKKAKVITVFGGVYSSLGKGISVSSIGKILSCLGYKVSILKFDPYLNVDPETMAPGQHGEVFVTADGAQTDLDLGNYERYLNRELSQMSNLTSGRIYYNIIKKERDGGYEGKTVQVVPHVTNVIKQRILDIIAKDNCDFLIIEVGGTTGDIESVPFIEALSQFNVEYGYENVLNCLIAPLISLSSTSGEYKTKPTQHAIKMLRSGGINPCMLLLRTSFNVEKSIYEKIAATSHINEKAIFLAPDMPTIYDVPTKFYEQKVHEFILDYFNYNYIKGQDQFNEWQKFMDNVHKIKSTTTIALVGKYIDLHDSYASVIEALRFAGWKNRTHVKIKWVSSDLLTDLSSIKKQLSDCQGVIVPGGFGLRGMENMINTLKYVRENNIPTMGICLGMQLMIIEYARNVLKHHEANSTEFDKKTNYPVIDLMDSTLHLGNKKCNVKKDSKAYLMYKKQTEIYERHRHRFGLIHPEHINEFANSDFVPSMTRAYKGEDLVVEFMEHKKNDCYFGSQFHPEFISRSENPGPMFDQLIFYAKKRK</sequence>
<protein>
    <recommendedName>
        <fullName evidence="3">CTP synthase (glutamine hydrolyzing)</fullName>
        <ecNumber evidence="3">6.3.4.2</ecNumber>
    </recommendedName>
    <alternativeName>
        <fullName evidence="13">Cytidine 5'-triphosphate synthase</fullName>
    </alternativeName>
    <alternativeName>
        <fullName evidence="14">Cytidine triphosphate synthetase</fullName>
    </alternativeName>
    <alternativeName>
        <fullName evidence="12">UTP--ammonia ligase</fullName>
    </alternativeName>
</protein>
<dbReference type="Pfam" id="PF06418">
    <property type="entry name" value="CTP_synth_N"/>
    <property type="match status" value="1"/>
</dbReference>
<reference evidence="17 18" key="1">
    <citation type="journal article" date="2014" name="PLoS ONE">
        <title>An emerging Mycoplasma associated with trichomoniasis, vaginal infection and disease.</title>
        <authorList>
            <consortium name="Vaginal Microbiome Consortium"/>
            <person name="Fettweis J.M."/>
            <person name="Serrano M.G."/>
            <person name="Huang B."/>
            <person name="Brooks J.P."/>
            <person name="Glascock A.L."/>
            <person name="Sheth N.U."/>
            <person name="Strauss J.F.III."/>
            <person name="Jefferson K.K."/>
            <person name="Buck G.A."/>
        </authorList>
    </citation>
    <scope>NUCLEOTIDE SEQUENCE [LARGE SCALE GENOMIC DNA]</scope>
    <source>
        <strain evidence="17 18">VCU_M1</strain>
    </source>
</reference>
<evidence type="ECO:0000256" key="4">
    <source>
        <dbReference type="ARBA" id="ARBA00022598"/>
    </source>
</evidence>
<evidence type="ECO:0000256" key="10">
    <source>
        <dbReference type="ARBA" id="ARBA00022975"/>
    </source>
</evidence>
<dbReference type="STRING" id="1318617.MGM1_1050"/>
<keyword evidence="9" id="KW-0315">Glutamine amidotransferase</keyword>
<evidence type="ECO:0000256" key="8">
    <source>
        <dbReference type="ARBA" id="ARBA00022842"/>
    </source>
</evidence>
<evidence type="ECO:0000256" key="5">
    <source>
        <dbReference type="ARBA" id="ARBA00022723"/>
    </source>
</evidence>
<gene>
    <name evidence="17" type="primary">pyrG</name>
    <name evidence="17" type="ORF">MGM1_1050</name>
</gene>
<dbReference type="GO" id="GO:0005829">
    <property type="term" value="C:cytosol"/>
    <property type="evidence" value="ECO:0007669"/>
    <property type="project" value="TreeGrafter"/>
</dbReference>
<comment type="similarity">
    <text evidence="2">Belongs to the CTP synthase family.</text>
</comment>
<evidence type="ECO:0000256" key="13">
    <source>
        <dbReference type="ARBA" id="ARBA00079941"/>
    </source>
</evidence>
<evidence type="ECO:0000256" key="9">
    <source>
        <dbReference type="ARBA" id="ARBA00022962"/>
    </source>
</evidence>
<name>A0A097SSB2_9BACT</name>
<evidence type="ECO:0000259" key="16">
    <source>
        <dbReference type="Pfam" id="PF06418"/>
    </source>
</evidence>
<dbReference type="InterPro" id="IPR029062">
    <property type="entry name" value="Class_I_gatase-like"/>
</dbReference>
<accession>A0A097SSB2</accession>
<dbReference type="PANTHER" id="PTHR11550:SF0">
    <property type="entry name" value="CTP SYNTHASE-RELATED"/>
    <property type="match status" value="1"/>
</dbReference>
<evidence type="ECO:0000256" key="2">
    <source>
        <dbReference type="ARBA" id="ARBA00007533"/>
    </source>
</evidence>
<dbReference type="GO" id="GO:0003883">
    <property type="term" value="F:CTP synthase activity"/>
    <property type="evidence" value="ECO:0007669"/>
    <property type="project" value="UniProtKB-EC"/>
</dbReference>
<dbReference type="eggNOG" id="COG0504">
    <property type="taxonomic scope" value="Bacteria"/>
</dbReference>
<dbReference type="CDD" id="cd01746">
    <property type="entry name" value="GATase1_CTP_Synthase"/>
    <property type="match status" value="1"/>
</dbReference>
<dbReference type="UniPathway" id="UPA00159">
    <property type="reaction ID" value="UER00277"/>
</dbReference>
<dbReference type="InterPro" id="IPR004468">
    <property type="entry name" value="CTP_synthase"/>
</dbReference>
<dbReference type="Proteomes" id="UP000030066">
    <property type="component" value="Chromosome"/>
</dbReference>
<dbReference type="Gene3D" id="3.40.50.300">
    <property type="entry name" value="P-loop containing nucleotide triphosphate hydrolases"/>
    <property type="match status" value="1"/>
</dbReference>
<dbReference type="GO" id="GO:0005524">
    <property type="term" value="F:ATP binding"/>
    <property type="evidence" value="ECO:0007669"/>
    <property type="project" value="UniProtKB-KW"/>
</dbReference>
<keyword evidence="7" id="KW-0067">ATP-binding</keyword>
<dbReference type="GO" id="GO:0044210">
    <property type="term" value="P:'de novo' CTP biosynthetic process"/>
    <property type="evidence" value="ECO:0007669"/>
    <property type="project" value="UniProtKB-UniPathway"/>
</dbReference>
<keyword evidence="10" id="KW-0665">Pyrimidine biosynthesis</keyword>
<dbReference type="Gene3D" id="3.40.50.880">
    <property type="match status" value="1"/>
</dbReference>
<comment type="catalytic activity">
    <reaction evidence="11">
        <text>UTP + L-glutamine + ATP + H2O = CTP + L-glutamate + ADP + phosphate + 2 H(+)</text>
        <dbReference type="Rhea" id="RHEA:26426"/>
        <dbReference type="ChEBI" id="CHEBI:15377"/>
        <dbReference type="ChEBI" id="CHEBI:15378"/>
        <dbReference type="ChEBI" id="CHEBI:29985"/>
        <dbReference type="ChEBI" id="CHEBI:30616"/>
        <dbReference type="ChEBI" id="CHEBI:37563"/>
        <dbReference type="ChEBI" id="CHEBI:43474"/>
        <dbReference type="ChEBI" id="CHEBI:46398"/>
        <dbReference type="ChEBI" id="CHEBI:58359"/>
        <dbReference type="ChEBI" id="CHEBI:456216"/>
        <dbReference type="EC" id="6.3.4.2"/>
    </reaction>
</comment>
<keyword evidence="6" id="KW-0547">Nucleotide-binding</keyword>
<dbReference type="GO" id="GO:0019856">
    <property type="term" value="P:pyrimidine nucleobase biosynthetic process"/>
    <property type="evidence" value="ECO:0007669"/>
    <property type="project" value="TreeGrafter"/>
</dbReference>
<evidence type="ECO:0000256" key="11">
    <source>
        <dbReference type="ARBA" id="ARBA00047781"/>
    </source>
</evidence>
<feature type="domain" description="CTP synthase N-terminal" evidence="16">
    <location>
        <begin position="7"/>
        <end position="271"/>
    </location>
</feature>
<dbReference type="AlphaFoldDB" id="A0A097SSB2"/>
<keyword evidence="8" id="KW-0460">Magnesium</keyword>
<dbReference type="HOGENOM" id="CLU_011675_5_0_14"/>
<evidence type="ECO:0000256" key="14">
    <source>
        <dbReference type="ARBA" id="ARBA00083191"/>
    </source>
</evidence>
<dbReference type="EMBL" id="CP007711">
    <property type="protein sequence ID" value="AIV03492.1"/>
    <property type="molecule type" value="Genomic_DNA"/>
</dbReference>
<comment type="pathway">
    <text evidence="1">Pyrimidine metabolism; CTP biosynthesis via de novo pathway; CTP from UDP: step 2/2.</text>
</comment>
<keyword evidence="4" id="KW-0436">Ligase</keyword>
<feature type="domain" description="Glutamine amidotransferase" evidence="15">
    <location>
        <begin position="309"/>
        <end position="529"/>
    </location>
</feature>
<evidence type="ECO:0000256" key="1">
    <source>
        <dbReference type="ARBA" id="ARBA00005171"/>
    </source>
</evidence>
<evidence type="ECO:0000256" key="12">
    <source>
        <dbReference type="ARBA" id="ARBA00075170"/>
    </source>
</evidence>
<dbReference type="KEGG" id="mgj:MGM1_1050"/>
<organism evidence="17 18">
    <name type="scientific">Candidatus Malacoplasma girerdii</name>
    <dbReference type="NCBI Taxonomy" id="1318617"/>
    <lineage>
        <taxon>Bacteria</taxon>
        <taxon>Bacillati</taxon>
        <taxon>Mycoplasmatota</taxon>
        <taxon>Mycoplasmoidales</taxon>
        <taxon>Mycoplasmoidaceae</taxon>
        <taxon>Malacoplasma</taxon>
    </lineage>
</organism>
<dbReference type="SUPFAM" id="SSF52317">
    <property type="entry name" value="Class I glutamine amidotransferase-like"/>
    <property type="match status" value="1"/>
</dbReference>
<dbReference type="PROSITE" id="PS51273">
    <property type="entry name" value="GATASE_TYPE_1"/>
    <property type="match status" value="1"/>
</dbReference>
<evidence type="ECO:0000259" key="15">
    <source>
        <dbReference type="Pfam" id="PF00117"/>
    </source>
</evidence>
<dbReference type="GO" id="GO:0042802">
    <property type="term" value="F:identical protein binding"/>
    <property type="evidence" value="ECO:0007669"/>
    <property type="project" value="TreeGrafter"/>
</dbReference>
<dbReference type="NCBIfam" id="NF003792">
    <property type="entry name" value="PRK05380.1"/>
    <property type="match status" value="1"/>
</dbReference>